<protein>
    <recommendedName>
        <fullName evidence="3">DUF2789 domain-containing protein</fullName>
    </recommendedName>
</protein>
<dbReference type="InterPro" id="IPR038086">
    <property type="entry name" value="DUF2789_sf"/>
</dbReference>
<name>A0A1H2E1U0_9PSED</name>
<proteinExistence type="predicted"/>
<evidence type="ECO:0008006" key="3">
    <source>
        <dbReference type="Google" id="ProtNLM"/>
    </source>
</evidence>
<reference evidence="2" key="1">
    <citation type="submission" date="2016-10" db="EMBL/GenBank/DDBJ databases">
        <authorList>
            <person name="Varghese N."/>
            <person name="Submissions S."/>
        </authorList>
    </citation>
    <scope>NUCLEOTIDE SEQUENCE [LARGE SCALE GENOMIC DNA]</scope>
    <source>
        <strain evidence="2">DSM 17875</strain>
    </source>
</reference>
<evidence type="ECO:0000313" key="1">
    <source>
        <dbReference type="EMBL" id="SDT89025.1"/>
    </source>
</evidence>
<gene>
    <name evidence="1" type="ORF">SAMN05216296_0295</name>
</gene>
<dbReference type="AlphaFoldDB" id="A0A1H2E1U0"/>
<dbReference type="Pfam" id="PF10982">
    <property type="entry name" value="DUF2789"/>
    <property type="match status" value="1"/>
</dbReference>
<dbReference type="STRING" id="364197.SAMN05216296_0295"/>
<organism evidence="1 2">
    <name type="scientific">Pseudomonas pohangensis</name>
    <dbReference type="NCBI Taxonomy" id="364197"/>
    <lineage>
        <taxon>Bacteria</taxon>
        <taxon>Pseudomonadati</taxon>
        <taxon>Pseudomonadota</taxon>
        <taxon>Gammaproteobacteria</taxon>
        <taxon>Pseudomonadales</taxon>
        <taxon>Pseudomonadaceae</taxon>
        <taxon>Pseudomonas</taxon>
    </lineage>
</organism>
<dbReference type="OrthoDB" id="5828847at2"/>
<dbReference type="InterPro" id="IPR021250">
    <property type="entry name" value="DUF2789"/>
</dbReference>
<keyword evidence="2" id="KW-1185">Reference proteome</keyword>
<evidence type="ECO:0000313" key="2">
    <source>
        <dbReference type="Proteomes" id="UP000243232"/>
    </source>
</evidence>
<dbReference type="RefSeq" id="WP_090192744.1">
    <property type="nucleotide sequence ID" value="NZ_LT629785.1"/>
</dbReference>
<sequence length="79" mass="8668">MQMSVHPFHQLFEQLGLACDDQSIAAFIKANSPLDAQVQLEDAPFWTPAQAEFLREALGEDADWAEVVDALSLALRAPA</sequence>
<dbReference type="Gene3D" id="1.10.10.1130">
    <property type="entry name" value="Uncharacterised protein PF10982, DUF2789"/>
    <property type="match status" value="1"/>
</dbReference>
<accession>A0A1H2E1U0</accession>
<dbReference type="EMBL" id="LT629785">
    <property type="protein sequence ID" value="SDT89025.1"/>
    <property type="molecule type" value="Genomic_DNA"/>
</dbReference>
<dbReference type="Proteomes" id="UP000243232">
    <property type="component" value="Chromosome I"/>
</dbReference>